<dbReference type="EMBL" id="JARWBG010000002">
    <property type="protein sequence ID" value="MDH2387812.1"/>
    <property type="molecule type" value="Genomic_DNA"/>
</dbReference>
<evidence type="ECO:0000313" key="1">
    <source>
        <dbReference type="EMBL" id="MDH2387812.1"/>
    </source>
</evidence>
<keyword evidence="2" id="KW-1185">Reference proteome</keyword>
<organism evidence="1 2">
    <name type="scientific">Streptomyces chengmaiensis</name>
    <dbReference type="NCBI Taxonomy" id="3040919"/>
    <lineage>
        <taxon>Bacteria</taxon>
        <taxon>Bacillati</taxon>
        <taxon>Actinomycetota</taxon>
        <taxon>Actinomycetes</taxon>
        <taxon>Kitasatosporales</taxon>
        <taxon>Streptomycetaceae</taxon>
        <taxon>Streptomyces</taxon>
    </lineage>
</organism>
<sequence>MKTGNRSRTVLAVVGVSMALTSCGQAERDYAVPEKVCGAAVEESALAPLLPPGEKLKESERESSGFGTTHHYCSLIVDRSEVVSIDVRTSDRTLAPEDWTTAVASYPHSAEADLGISGARAVVGSHRALVSAQCQGRSPYLTFDIWEFGDTVEASEKGAKILQTFTKEYVLGVKKKLECTV</sequence>
<gene>
    <name evidence="1" type="ORF">QCN29_03210</name>
</gene>
<comment type="caution">
    <text evidence="1">The sequence shown here is derived from an EMBL/GenBank/DDBJ whole genome shotgun (WGS) entry which is preliminary data.</text>
</comment>
<protein>
    <recommendedName>
        <fullName evidence="3">DUF3558 domain-containing protein</fullName>
    </recommendedName>
</protein>
<accession>A0ABT6HHP3</accession>
<dbReference type="PROSITE" id="PS51257">
    <property type="entry name" value="PROKAR_LIPOPROTEIN"/>
    <property type="match status" value="1"/>
</dbReference>
<name>A0ABT6HHP3_9ACTN</name>
<evidence type="ECO:0000313" key="2">
    <source>
        <dbReference type="Proteomes" id="UP001223144"/>
    </source>
</evidence>
<proteinExistence type="predicted"/>
<dbReference type="Proteomes" id="UP001223144">
    <property type="component" value="Unassembled WGS sequence"/>
</dbReference>
<reference evidence="1 2" key="1">
    <citation type="submission" date="2023-04" db="EMBL/GenBank/DDBJ databases">
        <title>Streptomyces chengmaiensis sp. nov. isolated from the stem of mangrove plant in Hainan.</title>
        <authorList>
            <person name="Huang X."/>
            <person name="Zhou S."/>
            <person name="Chu X."/>
            <person name="Xie Y."/>
            <person name="Lin Y."/>
        </authorList>
    </citation>
    <scope>NUCLEOTIDE SEQUENCE [LARGE SCALE GENOMIC DNA]</scope>
    <source>
        <strain evidence="1 2">HNM0663</strain>
    </source>
</reference>
<dbReference type="RefSeq" id="WP_279926095.1">
    <property type="nucleotide sequence ID" value="NZ_JARWBG010000002.1"/>
</dbReference>
<evidence type="ECO:0008006" key="3">
    <source>
        <dbReference type="Google" id="ProtNLM"/>
    </source>
</evidence>